<accession>A0A1W1VSH5</accession>
<evidence type="ECO:0000256" key="1">
    <source>
        <dbReference type="SAM" id="MobiDB-lite"/>
    </source>
</evidence>
<dbReference type="RefSeq" id="WP_084665035.1">
    <property type="nucleotide sequence ID" value="NZ_LT838272.1"/>
</dbReference>
<dbReference type="Proteomes" id="UP000192569">
    <property type="component" value="Chromosome I"/>
</dbReference>
<name>A0A1W1VSH5_9FIRM</name>
<dbReference type="AlphaFoldDB" id="A0A1W1VSH5"/>
<protein>
    <submittedName>
        <fullName evidence="2">Uncharacterized protein</fullName>
    </submittedName>
</protein>
<keyword evidence="3" id="KW-1185">Reference proteome</keyword>
<organism evidence="2 3">
    <name type="scientific">Thermanaeromonas toyohensis ToBE</name>
    <dbReference type="NCBI Taxonomy" id="698762"/>
    <lineage>
        <taxon>Bacteria</taxon>
        <taxon>Bacillati</taxon>
        <taxon>Bacillota</taxon>
        <taxon>Clostridia</taxon>
        <taxon>Neomoorellales</taxon>
        <taxon>Neomoorellaceae</taxon>
        <taxon>Thermanaeromonas</taxon>
    </lineage>
</organism>
<evidence type="ECO:0000313" key="3">
    <source>
        <dbReference type="Proteomes" id="UP000192569"/>
    </source>
</evidence>
<feature type="region of interest" description="Disordered" evidence="1">
    <location>
        <begin position="97"/>
        <end position="121"/>
    </location>
</feature>
<evidence type="ECO:0000313" key="2">
    <source>
        <dbReference type="EMBL" id="SMB96180.1"/>
    </source>
</evidence>
<sequence length="136" mass="13959">MVEIAPLKGKAALLTDEFVVAKAAKMAGLRPVVEVTEGSVAGIEPGRPVFWLFMGPPERVWAIAERAGGNCDEAKSGDEVAVQCPGRSGGCAAGKLQIRTQDRSPDGAGTPPRGVCPGKAVPARLGRLRPCGRGAG</sequence>
<dbReference type="EMBL" id="LT838272">
    <property type="protein sequence ID" value="SMB96180.1"/>
    <property type="molecule type" value="Genomic_DNA"/>
</dbReference>
<reference evidence="2 3" key="1">
    <citation type="submission" date="2017-04" db="EMBL/GenBank/DDBJ databases">
        <authorList>
            <person name="Afonso C.L."/>
            <person name="Miller P.J."/>
            <person name="Scott M.A."/>
            <person name="Spackman E."/>
            <person name="Goraichik I."/>
            <person name="Dimitrov K.M."/>
            <person name="Suarez D.L."/>
            <person name="Swayne D.E."/>
        </authorList>
    </citation>
    <scope>NUCLEOTIDE SEQUENCE [LARGE SCALE GENOMIC DNA]</scope>
    <source>
        <strain evidence="2 3">ToBE</strain>
    </source>
</reference>
<gene>
    <name evidence="2" type="ORF">SAMN00808754_1418</name>
</gene>
<proteinExistence type="predicted"/>